<dbReference type="RefSeq" id="WP_216926415.1">
    <property type="nucleotide sequence ID" value="NZ_JAHOPC010000013.1"/>
</dbReference>
<evidence type="ECO:0000259" key="4">
    <source>
        <dbReference type="Pfam" id="PF13439"/>
    </source>
</evidence>
<name>A0ABS6ID55_9MICC</name>
<dbReference type="PANTHER" id="PTHR12526">
    <property type="entry name" value="GLYCOSYLTRANSFERASE"/>
    <property type="match status" value="1"/>
</dbReference>
<dbReference type="PANTHER" id="PTHR12526:SF510">
    <property type="entry name" value="D-INOSITOL 3-PHOSPHATE GLYCOSYLTRANSFERASE"/>
    <property type="match status" value="1"/>
</dbReference>
<evidence type="ECO:0000256" key="2">
    <source>
        <dbReference type="ARBA" id="ARBA00022679"/>
    </source>
</evidence>
<evidence type="ECO:0000256" key="1">
    <source>
        <dbReference type="ARBA" id="ARBA00022676"/>
    </source>
</evidence>
<dbReference type="EMBL" id="JAHOPC010000013">
    <property type="protein sequence ID" value="MBU8868294.1"/>
    <property type="molecule type" value="Genomic_DNA"/>
</dbReference>
<protein>
    <submittedName>
        <fullName evidence="5">Glycosyltransferase</fullName>
        <ecNumber evidence="5">2.4.-.-</ecNumber>
    </submittedName>
</protein>
<dbReference type="GO" id="GO:0016757">
    <property type="term" value="F:glycosyltransferase activity"/>
    <property type="evidence" value="ECO:0007669"/>
    <property type="project" value="UniProtKB-KW"/>
</dbReference>
<comment type="caution">
    <text evidence="5">The sequence shown here is derived from an EMBL/GenBank/DDBJ whole genome shotgun (WGS) entry which is preliminary data.</text>
</comment>
<dbReference type="InterPro" id="IPR001296">
    <property type="entry name" value="Glyco_trans_1"/>
</dbReference>
<evidence type="ECO:0000259" key="3">
    <source>
        <dbReference type="Pfam" id="PF00534"/>
    </source>
</evidence>
<keyword evidence="6" id="KW-1185">Reference proteome</keyword>
<evidence type="ECO:0000313" key="5">
    <source>
        <dbReference type="EMBL" id="MBU8868294.1"/>
    </source>
</evidence>
<keyword evidence="1 5" id="KW-0328">Glycosyltransferase</keyword>
<organism evidence="5 6">
    <name type="scientific">Paenarthrobacter aromaticivorans</name>
    <dbReference type="NCBI Taxonomy" id="2849150"/>
    <lineage>
        <taxon>Bacteria</taxon>
        <taxon>Bacillati</taxon>
        <taxon>Actinomycetota</taxon>
        <taxon>Actinomycetes</taxon>
        <taxon>Micrococcales</taxon>
        <taxon>Micrococcaceae</taxon>
        <taxon>Paenarthrobacter</taxon>
    </lineage>
</organism>
<reference evidence="5 6" key="1">
    <citation type="submission" date="2021-06" db="EMBL/GenBank/DDBJ databases">
        <authorList>
            <person name="Jeong J.W."/>
        </authorList>
    </citation>
    <scope>NUCLEOTIDE SEQUENCE [LARGE SCALE GENOMIC DNA]</scope>
    <source>
        <strain evidence="5 6">MMS21-TAE1-1</strain>
    </source>
</reference>
<keyword evidence="2 5" id="KW-0808">Transferase</keyword>
<sequence>MAEKSGPTVAHILGSVDRGGVEMRMLEVARALPAAGPKLTMVTLTGREGSLAGDYRAAGATIVPLRLSSPWFALKFVRFLRGNRIKVVHSHVHLASGFILALATLGGAHIRIANFSSDGRPHAEQSLLARAKYAVMRWLLNQFATDIIGIAPSTLTVAWKKDWANDPRCRVLMTGFDLEKFSTAGTTDIRDQLGIAPSEPLILHIGRADIPTKNRDGAIRFFGEYAKAHPRGALVFVGRDGADEVQSTANRARWLSISEQLDVTDRVHYAGERMDVPDLLASADLLLFTSTLEGLPGVLVEARAAGTPVIASDVAGAVHLAQHVGGIKLLSLQADVSAWADAIAEALSDRPTPETRELARKELYGSELDIEVAVGHFRRLWCA</sequence>
<dbReference type="Pfam" id="PF13439">
    <property type="entry name" value="Glyco_transf_4"/>
    <property type="match status" value="1"/>
</dbReference>
<dbReference type="EC" id="2.4.-.-" evidence="5"/>
<dbReference type="InterPro" id="IPR028098">
    <property type="entry name" value="Glyco_trans_4-like_N"/>
</dbReference>
<proteinExistence type="predicted"/>
<feature type="domain" description="Glycosyltransferase subfamily 4-like N-terminal" evidence="4">
    <location>
        <begin position="19"/>
        <end position="179"/>
    </location>
</feature>
<gene>
    <name evidence="5" type="ORF">KSW38_18540</name>
</gene>
<dbReference type="Proteomes" id="UP000824166">
    <property type="component" value="Unassembled WGS sequence"/>
</dbReference>
<dbReference type="Pfam" id="PF00534">
    <property type="entry name" value="Glycos_transf_1"/>
    <property type="match status" value="1"/>
</dbReference>
<accession>A0ABS6ID55</accession>
<feature type="domain" description="Glycosyl transferase family 1" evidence="3">
    <location>
        <begin position="187"/>
        <end position="354"/>
    </location>
</feature>
<evidence type="ECO:0000313" key="6">
    <source>
        <dbReference type="Proteomes" id="UP000824166"/>
    </source>
</evidence>